<dbReference type="OrthoDB" id="9780392at2"/>
<dbReference type="NCBIfam" id="TIGR00558">
    <property type="entry name" value="pdxH"/>
    <property type="match status" value="1"/>
</dbReference>
<dbReference type="Pfam" id="PF10590">
    <property type="entry name" value="PNP_phzG_C"/>
    <property type="match status" value="1"/>
</dbReference>
<comment type="subunit">
    <text evidence="2 7">Homodimer.</text>
</comment>
<dbReference type="Proteomes" id="UP000071778">
    <property type="component" value="Chromosome"/>
</dbReference>
<feature type="domain" description="Pyridoxine 5'-phosphate oxidase dimerisation C-terminal" evidence="11">
    <location>
        <begin position="179"/>
        <end position="220"/>
    </location>
</feature>
<proteinExistence type="inferred from homology"/>
<dbReference type="InterPro" id="IPR019576">
    <property type="entry name" value="Pyridoxamine_oxidase_dimer_C"/>
</dbReference>
<feature type="binding site" evidence="7 8">
    <location>
        <position position="131"/>
    </location>
    <ligand>
        <name>substrate</name>
    </ligand>
</feature>
<evidence type="ECO:0000256" key="3">
    <source>
        <dbReference type="ARBA" id="ARBA00022630"/>
    </source>
</evidence>
<evidence type="ECO:0000256" key="9">
    <source>
        <dbReference type="PIRSR" id="PIRSR000190-2"/>
    </source>
</evidence>
<dbReference type="AlphaFoldDB" id="A0A127PUZ0"/>
<comment type="similarity">
    <text evidence="1 7">Belongs to the pyridoxamine 5'-phosphate oxidase family.</text>
</comment>
<dbReference type="Gene3D" id="2.30.110.10">
    <property type="entry name" value="Electron Transport, Fmn-binding Protein, Chain A"/>
    <property type="match status" value="1"/>
</dbReference>
<comment type="catalytic activity">
    <reaction evidence="7">
        <text>pyridoxamine 5'-phosphate + O2 + H2O = pyridoxal 5'-phosphate + H2O2 + NH4(+)</text>
        <dbReference type="Rhea" id="RHEA:15817"/>
        <dbReference type="ChEBI" id="CHEBI:15377"/>
        <dbReference type="ChEBI" id="CHEBI:15379"/>
        <dbReference type="ChEBI" id="CHEBI:16240"/>
        <dbReference type="ChEBI" id="CHEBI:28938"/>
        <dbReference type="ChEBI" id="CHEBI:58451"/>
        <dbReference type="ChEBI" id="CHEBI:597326"/>
        <dbReference type="EC" id="1.4.3.5"/>
    </reaction>
</comment>
<dbReference type="PATRIC" id="fig|279058.17.peg.4166"/>
<feature type="binding site" evidence="7 8">
    <location>
        <begin position="198"/>
        <end position="200"/>
    </location>
    <ligand>
        <name>substrate</name>
    </ligand>
</feature>
<keyword evidence="5 7" id="KW-0560">Oxidoreductase</keyword>
<dbReference type="InterPro" id="IPR012349">
    <property type="entry name" value="Split_barrel_FMN-bd"/>
</dbReference>
<feature type="binding site" evidence="7 8">
    <location>
        <position position="139"/>
    </location>
    <ligand>
        <name>substrate</name>
    </ligand>
</feature>
<evidence type="ECO:0000256" key="4">
    <source>
        <dbReference type="ARBA" id="ARBA00022643"/>
    </source>
</evidence>
<dbReference type="Pfam" id="PF01243">
    <property type="entry name" value="PNPOx_N"/>
    <property type="match status" value="1"/>
</dbReference>
<feature type="binding site" evidence="7 9">
    <location>
        <position position="90"/>
    </location>
    <ligand>
        <name>FMN</name>
        <dbReference type="ChEBI" id="CHEBI:58210"/>
    </ligand>
</feature>
<feature type="domain" description="Pyridoxamine 5'-phosphate oxidase N-terminal" evidence="10">
    <location>
        <begin position="41"/>
        <end position="166"/>
    </location>
</feature>
<dbReference type="EC" id="1.4.3.5" evidence="7"/>
<feature type="binding site" evidence="7 8">
    <location>
        <position position="135"/>
    </location>
    <ligand>
        <name>substrate</name>
    </ligand>
</feature>
<evidence type="ECO:0000259" key="11">
    <source>
        <dbReference type="Pfam" id="PF10590"/>
    </source>
</evidence>
<comment type="cofactor">
    <cofactor evidence="7 9">
        <name>FMN</name>
        <dbReference type="ChEBI" id="CHEBI:58210"/>
    </cofactor>
    <text evidence="7 9">Binds 1 FMN per subunit.</text>
</comment>
<dbReference type="PANTHER" id="PTHR10851:SF0">
    <property type="entry name" value="PYRIDOXINE-5'-PHOSPHATE OXIDASE"/>
    <property type="match status" value="1"/>
</dbReference>
<dbReference type="SUPFAM" id="SSF50475">
    <property type="entry name" value="FMN-binding split barrel"/>
    <property type="match status" value="1"/>
</dbReference>
<feature type="binding site" evidence="7 9">
    <location>
        <begin position="69"/>
        <end position="74"/>
    </location>
    <ligand>
        <name>FMN</name>
        <dbReference type="ChEBI" id="CHEBI:58210"/>
    </ligand>
</feature>
<feature type="binding site" evidence="7 9">
    <location>
        <begin position="148"/>
        <end position="149"/>
    </location>
    <ligand>
        <name>FMN</name>
        <dbReference type="ChEBI" id="CHEBI:58210"/>
    </ligand>
</feature>
<gene>
    <name evidence="7 12" type="primary">pdxH</name>
    <name evidence="12" type="ORF">CAter282_3852</name>
</gene>
<dbReference type="EMBL" id="CP013235">
    <property type="protein sequence ID" value="AMP11525.1"/>
    <property type="molecule type" value="Genomic_DNA"/>
</dbReference>
<dbReference type="PROSITE" id="PS01064">
    <property type="entry name" value="PYRIDOX_OXIDASE"/>
    <property type="match status" value="1"/>
</dbReference>
<comment type="pathway">
    <text evidence="7">Cofactor metabolism; pyridoxal 5'-phosphate salvage; pyridoxal 5'-phosphate from pyridoxamine 5'-phosphate: step 1/1.</text>
</comment>
<evidence type="ECO:0000313" key="12">
    <source>
        <dbReference type="EMBL" id="AMP11525.1"/>
    </source>
</evidence>
<dbReference type="FunFam" id="2.30.110.10:FF:000020">
    <property type="entry name" value="PNPO isoform 11"/>
    <property type="match status" value="1"/>
</dbReference>
<dbReference type="InterPro" id="IPR011576">
    <property type="entry name" value="Pyridox_Oxase_N"/>
</dbReference>
<evidence type="ECO:0000256" key="8">
    <source>
        <dbReference type="PIRSR" id="PIRSR000190-1"/>
    </source>
</evidence>
<dbReference type="GO" id="GO:0004733">
    <property type="term" value="F:pyridoxamine phosphate oxidase activity"/>
    <property type="evidence" value="ECO:0007669"/>
    <property type="project" value="UniProtKB-UniRule"/>
</dbReference>
<name>A0A127PUZ0_9BURK</name>
<feature type="binding site" evidence="7 9">
    <location>
        <position position="192"/>
    </location>
    <ligand>
        <name>FMN</name>
        <dbReference type="ChEBI" id="CHEBI:58210"/>
    </ligand>
</feature>
<sequence length="220" mass="25367">MNTQNQQKDKSIADLRIDYSHASLSEADTATDPITQFGRWFDEAMHAEVPEANAMSLATVGSNGRPSSRIVLIKQFDERGFTWFTNFESRKGHDLEQHPYGALLFHWIALERQVRIEGRVEKVSDDESDAYFNSRPLQSRLGAIASAQSETIASRELLEAEYTKAERQFGDNPPRPKHWGGYRLFPDTVEFWQGRRSRLHDRILYTLDVNGGWLRQRLQP</sequence>
<organism evidence="12 13">
    <name type="scientific">Collimonas arenae</name>
    <dbReference type="NCBI Taxonomy" id="279058"/>
    <lineage>
        <taxon>Bacteria</taxon>
        <taxon>Pseudomonadati</taxon>
        <taxon>Pseudomonadota</taxon>
        <taxon>Betaproteobacteria</taxon>
        <taxon>Burkholderiales</taxon>
        <taxon>Oxalobacteraceae</taxon>
        <taxon>Collimonas</taxon>
    </lineage>
</organism>
<keyword evidence="13" id="KW-1185">Reference proteome</keyword>
<feature type="binding site" evidence="7 9">
    <location>
        <position position="113"/>
    </location>
    <ligand>
        <name>FMN</name>
        <dbReference type="ChEBI" id="CHEBI:58210"/>
    </ligand>
</feature>
<feature type="binding site" evidence="7 8">
    <location>
        <position position="74"/>
    </location>
    <ligand>
        <name>substrate</name>
    </ligand>
</feature>
<dbReference type="GO" id="GO:0008615">
    <property type="term" value="P:pyridoxine biosynthetic process"/>
    <property type="evidence" value="ECO:0007669"/>
    <property type="project" value="UniProtKB-UniRule"/>
</dbReference>
<keyword evidence="6 7" id="KW-0664">Pyridoxine biosynthesis</keyword>
<evidence type="ECO:0000256" key="6">
    <source>
        <dbReference type="ARBA" id="ARBA00023096"/>
    </source>
</evidence>
<dbReference type="UniPathway" id="UPA01068">
    <property type="reaction ID" value="UER00304"/>
</dbReference>
<feature type="binding site" evidence="7 9">
    <location>
        <begin position="84"/>
        <end position="85"/>
    </location>
    <ligand>
        <name>FMN</name>
        <dbReference type="ChEBI" id="CHEBI:58210"/>
    </ligand>
</feature>
<feature type="binding site" evidence="8">
    <location>
        <begin position="16"/>
        <end position="19"/>
    </location>
    <ligand>
        <name>substrate</name>
    </ligand>
</feature>
<evidence type="ECO:0000256" key="2">
    <source>
        <dbReference type="ARBA" id="ARBA00011738"/>
    </source>
</evidence>
<comment type="pathway">
    <text evidence="7">Cofactor metabolism; pyridoxal 5'-phosphate salvage; pyridoxal 5'-phosphate from pyridoxine 5'-phosphate: step 1/1.</text>
</comment>
<dbReference type="InterPro" id="IPR019740">
    <property type="entry name" value="Pyridox_Oxase_CS"/>
</dbReference>
<accession>A0A127PUZ0</accession>
<feature type="binding site" evidence="7 9">
    <location>
        <position position="202"/>
    </location>
    <ligand>
        <name>FMN</name>
        <dbReference type="ChEBI" id="CHEBI:58210"/>
    </ligand>
</feature>
<evidence type="ECO:0000259" key="10">
    <source>
        <dbReference type="Pfam" id="PF01243"/>
    </source>
</evidence>
<dbReference type="PANTHER" id="PTHR10851">
    <property type="entry name" value="PYRIDOXINE-5-PHOSPHATE OXIDASE"/>
    <property type="match status" value="1"/>
</dbReference>
<dbReference type="RefSeq" id="WP_061534498.1">
    <property type="nucleotide sequence ID" value="NZ_CP013233.1"/>
</dbReference>
<dbReference type="NCBIfam" id="NF004231">
    <property type="entry name" value="PRK05679.1"/>
    <property type="match status" value="1"/>
</dbReference>
<feature type="binding site" evidence="7 9">
    <location>
        <position position="91"/>
    </location>
    <ligand>
        <name>FMN</name>
        <dbReference type="ChEBI" id="CHEBI:58210"/>
    </ligand>
</feature>
<keyword evidence="4 7" id="KW-0288">FMN</keyword>
<evidence type="ECO:0000256" key="7">
    <source>
        <dbReference type="HAMAP-Rule" id="MF_01629"/>
    </source>
</evidence>
<evidence type="ECO:0000256" key="5">
    <source>
        <dbReference type="ARBA" id="ARBA00023002"/>
    </source>
</evidence>
<keyword evidence="3 7" id="KW-0285">Flavoprotein</keyword>
<evidence type="ECO:0000313" key="13">
    <source>
        <dbReference type="Proteomes" id="UP000071778"/>
    </source>
</evidence>
<dbReference type="InterPro" id="IPR000659">
    <property type="entry name" value="Pyridox_Oxase"/>
</dbReference>
<comment type="catalytic activity">
    <reaction evidence="7">
        <text>pyridoxine 5'-phosphate + O2 = pyridoxal 5'-phosphate + H2O2</text>
        <dbReference type="Rhea" id="RHEA:15149"/>
        <dbReference type="ChEBI" id="CHEBI:15379"/>
        <dbReference type="ChEBI" id="CHEBI:16240"/>
        <dbReference type="ChEBI" id="CHEBI:58589"/>
        <dbReference type="ChEBI" id="CHEBI:597326"/>
        <dbReference type="EC" id="1.4.3.5"/>
    </reaction>
</comment>
<reference evidence="12 13" key="1">
    <citation type="submission" date="2015-11" db="EMBL/GenBank/DDBJ databases">
        <title>Exploring the genomic traits of fungus-feeding bacterial genus Collimonas.</title>
        <authorList>
            <person name="Song C."/>
            <person name="Schmidt R."/>
            <person name="de Jager V."/>
            <person name="Krzyzanowska D."/>
            <person name="Jongedijk E."/>
            <person name="Cankar K."/>
            <person name="Beekwilder J."/>
            <person name="van Veen A."/>
            <person name="de Boer W."/>
            <person name="van Veen J.A."/>
            <person name="Garbeva P."/>
        </authorList>
    </citation>
    <scope>NUCLEOTIDE SEQUENCE [LARGE SCALE GENOMIC DNA]</scope>
    <source>
        <strain evidence="12 13">Ter282</strain>
    </source>
</reference>
<dbReference type="HAMAP" id="MF_01629">
    <property type="entry name" value="PdxH"/>
    <property type="match status" value="1"/>
</dbReference>
<dbReference type="PIRSF" id="PIRSF000190">
    <property type="entry name" value="Pyd_amn-ph_oxd"/>
    <property type="match status" value="1"/>
</dbReference>
<evidence type="ECO:0000256" key="1">
    <source>
        <dbReference type="ARBA" id="ARBA00007301"/>
    </source>
</evidence>
<protein>
    <recommendedName>
        <fullName evidence="7">Pyridoxine/pyridoxamine 5'-phosphate oxidase</fullName>
        <ecNumber evidence="7">1.4.3.5</ecNumber>
    </recommendedName>
    <alternativeName>
        <fullName evidence="7">PNP/PMP oxidase</fullName>
        <shortName evidence="7">PNPOx</shortName>
    </alternativeName>
    <alternativeName>
        <fullName evidence="7">Pyridoxal 5'-phosphate synthase</fullName>
    </alternativeName>
</protein>
<comment type="function">
    <text evidence="7">Catalyzes the oxidation of either pyridoxine 5'-phosphate (PNP) or pyridoxamine 5'-phosphate (PMP) into pyridoxal 5'-phosphate (PLP).</text>
</comment>
<dbReference type="GO" id="GO:0010181">
    <property type="term" value="F:FMN binding"/>
    <property type="evidence" value="ECO:0007669"/>
    <property type="project" value="UniProtKB-UniRule"/>
</dbReference>